<feature type="transmembrane region" description="Helical" evidence="2">
    <location>
        <begin position="51"/>
        <end position="71"/>
    </location>
</feature>
<evidence type="ECO:0008006" key="5">
    <source>
        <dbReference type="Google" id="ProtNLM"/>
    </source>
</evidence>
<dbReference type="Proteomes" id="UP000236731">
    <property type="component" value="Unassembled WGS sequence"/>
</dbReference>
<feature type="transmembrane region" description="Helical" evidence="2">
    <location>
        <begin position="143"/>
        <end position="171"/>
    </location>
</feature>
<keyword evidence="4" id="KW-1185">Reference proteome</keyword>
<evidence type="ECO:0000313" key="4">
    <source>
        <dbReference type="Proteomes" id="UP000236731"/>
    </source>
</evidence>
<dbReference type="OrthoDB" id="1121797at2"/>
<evidence type="ECO:0000313" key="3">
    <source>
        <dbReference type="EMBL" id="SEG62386.1"/>
    </source>
</evidence>
<protein>
    <recommendedName>
        <fullName evidence="5">DUF5362 domain-containing protein</fullName>
    </recommendedName>
</protein>
<organism evidence="3 4">
    <name type="scientific">Sphingobacterium lactis</name>
    <dbReference type="NCBI Taxonomy" id="797291"/>
    <lineage>
        <taxon>Bacteria</taxon>
        <taxon>Pseudomonadati</taxon>
        <taxon>Bacteroidota</taxon>
        <taxon>Sphingobacteriia</taxon>
        <taxon>Sphingobacteriales</taxon>
        <taxon>Sphingobacteriaceae</taxon>
        <taxon>Sphingobacterium</taxon>
    </lineage>
</organism>
<feature type="transmembrane region" description="Helical" evidence="2">
    <location>
        <begin position="91"/>
        <end position="112"/>
    </location>
</feature>
<sequence length="175" mass="19844">MENTENTPGQDNPSYQPPLNTGDQYHYEDRDLKITGQTAIYLREAAKWTKFLSILGLIGIGFYVLAMIFMMLTTASGSLGPLPNQFGAFSIPYFIILILIMVIYALPIWWLYKFSTNLKIALEIKDQATLDSAFNFLKKHYKFIGIMTVIMIVFYILMVIVFIGGAVFMGLNSQV</sequence>
<evidence type="ECO:0000256" key="1">
    <source>
        <dbReference type="SAM" id="MobiDB-lite"/>
    </source>
</evidence>
<reference evidence="4" key="1">
    <citation type="submission" date="2016-10" db="EMBL/GenBank/DDBJ databases">
        <authorList>
            <person name="Varghese N."/>
            <person name="Submissions S."/>
        </authorList>
    </citation>
    <scope>NUCLEOTIDE SEQUENCE [LARGE SCALE GENOMIC DNA]</scope>
    <source>
        <strain evidence="4">DSM 22361</strain>
    </source>
</reference>
<accession>A0A1H6BQB3</accession>
<keyword evidence="2" id="KW-0472">Membrane</keyword>
<name>A0A1H6BQB3_9SPHI</name>
<dbReference type="EMBL" id="FNUT01000011">
    <property type="protein sequence ID" value="SEG62386.1"/>
    <property type="molecule type" value="Genomic_DNA"/>
</dbReference>
<keyword evidence="2" id="KW-1133">Transmembrane helix</keyword>
<dbReference type="RefSeq" id="WP_103907310.1">
    <property type="nucleotide sequence ID" value="NZ_CP049246.1"/>
</dbReference>
<gene>
    <name evidence="3" type="ORF">SAMN05421877_11131</name>
</gene>
<evidence type="ECO:0000256" key="2">
    <source>
        <dbReference type="SAM" id="Phobius"/>
    </source>
</evidence>
<dbReference type="AlphaFoldDB" id="A0A1H6BQB3"/>
<keyword evidence="2" id="KW-0812">Transmembrane</keyword>
<proteinExistence type="predicted"/>
<feature type="region of interest" description="Disordered" evidence="1">
    <location>
        <begin position="1"/>
        <end position="20"/>
    </location>
</feature>